<dbReference type="HOGENOM" id="CLU_2657161_0_0_1"/>
<protein>
    <submittedName>
        <fullName evidence="1">GK21672</fullName>
    </submittedName>
</protein>
<name>B4MPA0_DROWI</name>
<evidence type="ECO:0000313" key="2">
    <source>
        <dbReference type="Proteomes" id="UP000007798"/>
    </source>
</evidence>
<organism evidence="2">
    <name type="scientific">Drosophila willistoni</name>
    <name type="common">Fruit fly</name>
    <dbReference type="NCBI Taxonomy" id="7260"/>
    <lineage>
        <taxon>Eukaryota</taxon>
        <taxon>Metazoa</taxon>
        <taxon>Ecdysozoa</taxon>
        <taxon>Arthropoda</taxon>
        <taxon>Hexapoda</taxon>
        <taxon>Insecta</taxon>
        <taxon>Pterygota</taxon>
        <taxon>Neoptera</taxon>
        <taxon>Endopterygota</taxon>
        <taxon>Diptera</taxon>
        <taxon>Brachycera</taxon>
        <taxon>Muscomorpha</taxon>
        <taxon>Ephydroidea</taxon>
        <taxon>Drosophilidae</taxon>
        <taxon>Drosophila</taxon>
        <taxon>Sophophora</taxon>
    </lineage>
</organism>
<dbReference type="GO" id="GO:0003677">
    <property type="term" value="F:DNA binding"/>
    <property type="evidence" value="ECO:0007669"/>
    <property type="project" value="InterPro"/>
</dbReference>
<dbReference type="AlphaFoldDB" id="B4MPA0"/>
<gene>
    <name evidence="1" type="primary">Dwil\GK21672</name>
    <name evidence="1" type="ORF">Dwil_GK21672</name>
</gene>
<dbReference type="EMBL" id="CH963849">
    <property type="protein sequence ID" value="EDW73939.1"/>
    <property type="molecule type" value="Genomic_DNA"/>
</dbReference>
<dbReference type="SUPFAM" id="SSF46774">
    <property type="entry name" value="ARID-like"/>
    <property type="match status" value="1"/>
</dbReference>
<sequence>MESAPESPEELELQCGLKWQSVAGQKKYFYKSIPPVENDTGVDLFSLYISVEFRGGFDNPPNWKYVAQRKEAIAGP</sequence>
<accession>B4MPA0</accession>
<evidence type="ECO:0000313" key="1">
    <source>
        <dbReference type="EMBL" id="EDW73939.1"/>
    </source>
</evidence>
<dbReference type="Proteomes" id="UP000007798">
    <property type="component" value="Unassembled WGS sequence"/>
</dbReference>
<dbReference type="InterPro" id="IPR036431">
    <property type="entry name" value="ARID_dom_sf"/>
</dbReference>
<proteinExistence type="predicted"/>
<keyword evidence="2" id="KW-1185">Reference proteome</keyword>
<reference evidence="1 2" key="1">
    <citation type="journal article" date="2007" name="Nature">
        <title>Evolution of genes and genomes on the Drosophila phylogeny.</title>
        <authorList>
            <consortium name="Drosophila 12 Genomes Consortium"/>
            <person name="Clark A.G."/>
            <person name="Eisen M.B."/>
            <person name="Smith D.R."/>
            <person name="Bergman C.M."/>
            <person name="Oliver B."/>
            <person name="Markow T.A."/>
            <person name="Kaufman T.C."/>
            <person name="Kellis M."/>
            <person name="Gelbart W."/>
            <person name="Iyer V.N."/>
            <person name="Pollard D.A."/>
            <person name="Sackton T.B."/>
            <person name="Larracuente A.M."/>
            <person name="Singh N.D."/>
            <person name="Abad J.P."/>
            <person name="Abt D.N."/>
            <person name="Adryan B."/>
            <person name="Aguade M."/>
            <person name="Akashi H."/>
            <person name="Anderson W.W."/>
            <person name="Aquadro C.F."/>
            <person name="Ardell D.H."/>
            <person name="Arguello R."/>
            <person name="Artieri C.G."/>
            <person name="Barbash D.A."/>
            <person name="Barker D."/>
            <person name="Barsanti P."/>
            <person name="Batterham P."/>
            <person name="Batzoglou S."/>
            <person name="Begun D."/>
            <person name="Bhutkar A."/>
            <person name="Blanco E."/>
            <person name="Bosak S.A."/>
            <person name="Bradley R.K."/>
            <person name="Brand A.D."/>
            <person name="Brent M.R."/>
            <person name="Brooks A.N."/>
            <person name="Brown R.H."/>
            <person name="Butlin R.K."/>
            <person name="Caggese C."/>
            <person name="Calvi B.R."/>
            <person name="Bernardo de Carvalho A."/>
            <person name="Caspi A."/>
            <person name="Castrezana S."/>
            <person name="Celniker S.E."/>
            <person name="Chang J.L."/>
            <person name="Chapple C."/>
            <person name="Chatterji S."/>
            <person name="Chinwalla A."/>
            <person name="Civetta A."/>
            <person name="Clifton S.W."/>
            <person name="Comeron J.M."/>
            <person name="Costello J.C."/>
            <person name="Coyne J.A."/>
            <person name="Daub J."/>
            <person name="David R.G."/>
            <person name="Delcher A.L."/>
            <person name="Delehaunty K."/>
            <person name="Do C.B."/>
            <person name="Ebling H."/>
            <person name="Edwards K."/>
            <person name="Eickbush T."/>
            <person name="Evans J.D."/>
            <person name="Filipski A."/>
            <person name="Findeiss S."/>
            <person name="Freyhult E."/>
            <person name="Fulton L."/>
            <person name="Fulton R."/>
            <person name="Garcia A.C."/>
            <person name="Gardiner A."/>
            <person name="Garfield D.A."/>
            <person name="Garvin B.E."/>
            <person name="Gibson G."/>
            <person name="Gilbert D."/>
            <person name="Gnerre S."/>
            <person name="Godfrey J."/>
            <person name="Good R."/>
            <person name="Gotea V."/>
            <person name="Gravely B."/>
            <person name="Greenberg A.J."/>
            <person name="Griffiths-Jones S."/>
            <person name="Gross S."/>
            <person name="Guigo R."/>
            <person name="Gustafson E.A."/>
            <person name="Haerty W."/>
            <person name="Hahn M.W."/>
            <person name="Halligan D.L."/>
            <person name="Halpern A.L."/>
            <person name="Halter G.M."/>
            <person name="Han M.V."/>
            <person name="Heger A."/>
            <person name="Hillier L."/>
            <person name="Hinrichs A.S."/>
            <person name="Holmes I."/>
            <person name="Hoskins R.A."/>
            <person name="Hubisz M.J."/>
            <person name="Hultmark D."/>
            <person name="Huntley M.A."/>
            <person name="Jaffe D.B."/>
            <person name="Jagadeeshan S."/>
            <person name="Jeck W.R."/>
            <person name="Johnson J."/>
            <person name="Jones C.D."/>
            <person name="Jordan W.C."/>
            <person name="Karpen G.H."/>
            <person name="Kataoka E."/>
            <person name="Keightley P.D."/>
            <person name="Kheradpour P."/>
            <person name="Kirkness E.F."/>
            <person name="Koerich L.B."/>
            <person name="Kristiansen K."/>
            <person name="Kudrna D."/>
            <person name="Kulathinal R.J."/>
            <person name="Kumar S."/>
            <person name="Kwok R."/>
            <person name="Lander E."/>
            <person name="Langley C.H."/>
            <person name="Lapoint R."/>
            <person name="Lazzaro B.P."/>
            <person name="Lee S.J."/>
            <person name="Levesque L."/>
            <person name="Li R."/>
            <person name="Lin C.F."/>
            <person name="Lin M.F."/>
            <person name="Lindblad-Toh K."/>
            <person name="Llopart A."/>
            <person name="Long M."/>
            <person name="Low L."/>
            <person name="Lozovsky E."/>
            <person name="Lu J."/>
            <person name="Luo M."/>
            <person name="Machado C.A."/>
            <person name="Makalowski W."/>
            <person name="Marzo M."/>
            <person name="Matsuda M."/>
            <person name="Matzkin L."/>
            <person name="McAllister B."/>
            <person name="McBride C.S."/>
            <person name="McKernan B."/>
            <person name="McKernan K."/>
            <person name="Mendez-Lago M."/>
            <person name="Minx P."/>
            <person name="Mollenhauer M.U."/>
            <person name="Montooth K."/>
            <person name="Mount S.M."/>
            <person name="Mu X."/>
            <person name="Myers E."/>
            <person name="Negre B."/>
            <person name="Newfeld S."/>
            <person name="Nielsen R."/>
            <person name="Noor M.A."/>
            <person name="O'Grady P."/>
            <person name="Pachter L."/>
            <person name="Papaceit M."/>
            <person name="Parisi M.J."/>
            <person name="Parisi M."/>
            <person name="Parts L."/>
            <person name="Pedersen J.S."/>
            <person name="Pesole G."/>
            <person name="Phillippy A.M."/>
            <person name="Ponting C.P."/>
            <person name="Pop M."/>
            <person name="Porcelli D."/>
            <person name="Powell J.R."/>
            <person name="Prohaska S."/>
            <person name="Pruitt K."/>
            <person name="Puig M."/>
            <person name="Quesneville H."/>
            <person name="Ram K.R."/>
            <person name="Rand D."/>
            <person name="Rasmussen M.D."/>
            <person name="Reed L.K."/>
            <person name="Reenan R."/>
            <person name="Reily A."/>
            <person name="Remington K.A."/>
            <person name="Rieger T.T."/>
            <person name="Ritchie M.G."/>
            <person name="Robin C."/>
            <person name="Rogers Y.H."/>
            <person name="Rohde C."/>
            <person name="Rozas J."/>
            <person name="Rubenfield M.J."/>
            <person name="Ruiz A."/>
            <person name="Russo S."/>
            <person name="Salzberg S.L."/>
            <person name="Sanchez-Gracia A."/>
            <person name="Saranga D.J."/>
            <person name="Sato H."/>
            <person name="Schaeffer S.W."/>
            <person name="Schatz M.C."/>
            <person name="Schlenke T."/>
            <person name="Schwartz R."/>
            <person name="Segarra C."/>
            <person name="Singh R.S."/>
            <person name="Sirot L."/>
            <person name="Sirota M."/>
            <person name="Sisneros N.B."/>
            <person name="Smith C.D."/>
            <person name="Smith T.F."/>
            <person name="Spieth J."/>
            <person name="Stage D.E."/>
            <person name="Stark A."/>
            <person name="Stephan W."/>
            <person name="Strausberg R.L."/>
            <person name="Strempel S."/>
            <person name="Sturgill D."/>
            <person name="Sutton G."/>
            <person name="Sutton G.G."/>
            <person name="Tao W."/>
            <person name="Teichmann S."/>
            <person name="Tobari Y.N."/>
            <person name="Tomimura Y."/>
            <person name="Tsolas J.M."/>
            <person name="Valente V.L."/>
            <person name="Venter E."/>
            <person name="Venter J.C."/>
            <person name="Vicario S."/>
            <person name="Vieira F.G."/>
            <person name="Vilella A.J."/>
            <person name="Villasante A."/>
            <person name="Walenz B."/>
            <person name="Wang J."/>
            <person name="Wasserman M."/>
            <person name="Watts T."/>
            <person name="Wilson D."/>
            <person name="Wilson R.K."/>
            <person name="Wing R.A."/>
            <person name="Wolfner M.F."/>
            <person name="Wong A."/>
            <person name="Wong G.K."/>
            <person name="Wu C.I."/>
            <person name="Wu G."/>
            <person name="Yamamoto D."/>
            <person name="Yang H.P."/>
            <person name="Yang S.P."/>
            <person name="Yorke J.A."/>
            <person name="Yoshida K."/>
            <person name="Zdobnov E."/>
            <person name="Zhang P."/>
            <person name="Zhang Y."/>
            <person name="Zimin A.V."/>
            <person name="Baldwin J."/>
            <person name="Abdouelleil A."/>
            <person name="Abdulkadir J."/>
            <person name="Abebe A."/>
            <person name="Abera B."/>
            <person name="Abreu J."/>
            <person name="Acer S.C."/>
            <person name="Aftuck L."/>
            <person name="Alexander A."/>
            <person name="An P."/>
            <person name="Anderson E."/>
            <person name="Anderson S."/>
            <person name="Arachi H."/>
            <person name="Azer M."/>
            <person name="Bachantsang P."/>
            <person name="Barry A."/>
            <person name="Bayul T."/>
            <person name="Berlin A."/>
            <person name="Bessette D."/>
            <person name="Bloom T."/>
            <person name="Blye J."/>
            <person name="Boguslavskiy L."/>
            <person name="Bonnet C."/>
            <person name="Boukhgalter B."/>
            <person name="Bourzgui I."/>
            <person name="Brown A."/>
            <person name="Cahill P."/>
            <person name="Channer S."/>
            <person name="Cheshatsang Y."/>
            <person name="Chuda L."/>
            <person name="Citroen M."/>
            <person name="Collymore A."/>
            <person name="Cooke P."/>
            <person name="Costello M."/>
            <person name="D'Aco K."/>
            <person name="Daza R."/>
            <person name="De Haan G."/>
            <person name="DeGray S."/>
            <person name="DeMaso C."/>
            <person name="Dhargay N."/>
            <person name="Dooley K."/>
            <person name="Dooley E."/>
            <person name="Doricent M."/>
            <person name="Dorje P."/>
            <person name="Dorjee K."/>
            <person name="Dupes A."/>
            <person name="Elong R."/>
            <person name="Falk J."/>
            <person name="Farina A."/>
            <person name="Faro S."/>
            <person name="Ferguson D."/>
            <person name="Fisher S."/>
            <person name="Foley C.D."/>
            <person name="Franke A."/>
            <person name="Friedrich D."/>
            <person name="Gadbois L."/>
            <person name="Gearin G."/>
            <person name="Gearin C.R."/>
            <person name="Giannoukos G."/>
            <person name="Goode T."/>
            <person name="Graham J."/>
            <person name="Grandbois E."/>
            <person name="Grewal S."/>
            <person name="Gyaltsen K."/>
            <person name="Hafez N."/>
            <person name="Hagos B."/>
            <person name="Hall J."/>
            <person name="Henson C."/>
            <person name="Hollinger A."/>
            <person name="Honan T."/>
            <person name="Huard M.D."/>
            <person name="Hughes L."/>
            <person name="Hurhula B."/>
            <person name="Husby M.E."/>
            <person name="Kamat A."/>
            <person name="Kanga B."/>
            <person name="Kashin S."/>
            <person name="Khazanovich D."/>
            <person name="Kisner P."/>
            <person name="Lance K."/>
            <person name="Lara M."/>
            <person name="Lee W."/>
            <person name="Lennon N."/>
            <person name="Letendre F."/>
            <person name="LeVine R."/>
            <person name="Lipovsky A."/>
            <person name="Liu X."/>
            <person name="Liu J."/>
            <person name="Liu S."/>
            <person name="Lokyitsang T."/>
            <person name="Lokyitsang Y."/>
            <person name="Lubonja R."/>
            <person name="Lui A."/>
            <person name="MacDonald P."/>
            <person name="Magnisalis V."/>
            <person name="Maru K."/>
            <person name="Matthews C."/>
            <person name="McCusker W."/>
            <person name="McDonough S."/>
            <person name="Mehta T."/>
            <person name="Meldrim J."/>
            <person name="Meneus L."/>
            <person name="Mihai O."/>
            <person name="Mihalev A."/>
            <person name="Mihova T."/>
            <person name="Mittelman R."/>
            <person name="Mlenga V."/>
            <person name="Montmayeur A."/>
            <person name="Mulrain L."/>
            <person name="Navidi A."/>
            <person name="Naylor J."/>
            <person name="Negash T."/>
            <person name="Nguyen T."/>
            <person name="Nguyen N."/>
            <person name="Nicol R."/>
            <person name="Norbu C."/>
            <person name="Norbu N."/>
            <person name="Novod N."/>
            <person name="O'Neill B."/>
            <person name="Osman S."/>
            <person name="Markiewicz E."/>
            <person name="Oyono O.L."/>
            <person name="Patti C."/>
            <person name="Phunkhang P."/>
            <person name="Pierre F."/>
            <person name="Priest M."/>
            <person name="Raghuraman S."/>
            <person name="Rege F."/>
            <person name="Reyes R."/>
            <person name="Rise C."/>
            <person name="Rogov P."/>
            <person name="Ross K."/>
            <person name="Ryan E."/>
            <person name="Settipalli S."/>
            <person name="Shea T."/>
            <person name="Sherpa N."/>
            <person name="Shi L."/>
            <person name="Shih D."/>
            <person name="Sparrow T."/>
            <person name="Spaulding J."/>
            <person name="Stalker J."/>
            <person name="Stange-Thomann N."/>
            <person name="Stavropoulos S."/>
            <person name="Stone C."/>
            <person name="Strader C."/>
            <person name="Tesfaye S."/>
            <person name="Thomson T."/>
            <person name="Thoulutsang Y."/>
            <person name="Thoulutsang D."/>
            <person name="Topham K."/>
            <person name="Topping I."/>
            <person name="Tsamla T."/>
            <person name="Vassiliev H."/>
            <person name="Vo A."/>
            <person name="Wangchuk T."/>
            <person name="Wangdi T."/>
            <person name="Weiand M."/>
            <person name="Wilkinson J."/>
            <person name="Wilson A."/>
            <person name="Yadav S."/>
            <person name="Young G."/>
            <person name="Yu Q."/>
            <person name="Zembek L."/>
            <person name="Zhong D."/>
            <person name="Zimmer A."/>
            <person name="Zwirko Z."/>
            <person name="Jaffe D.B."/>
            <person name="Alvarez P."/>
            <person name="Brockman W."/>
            <person name="Butler J."/>
            <person name="Chin C."/>
            <person name="Gnerre S."/>
            <person name="Grabherr M."/>
            <person name="Kleber M."/>
            <person name="Mauceli E."/>
            <person name="MacCallum I."/>
        </authorList>
    </citation>
    <scope>NUCLEOTIDE SEQUENCE [LARGE SCALE GENOMIC DNA]</scope>
    <source>
        <strain evidence="2">Tucson 14030-0811.24</strain>
    </source>
</reference>
<dbReference type="InParanoid" id="B4MPA0"/>